<keyword evidence="4" id="KW-1185">Reference proteome</keyword>
<dbReference type="Gene3D" id="1.10.287.950">
    <property type="entry name" value="Methyl-accepting chemotaxis protein"/>
    <property type="match status" value="1"/>
</dbReference>
<dbReference type="PANTHER" id="PTHR32089">
    <property type="entry name" value="METHYL-ACCEPTING CHEMOTAXIS PROTEIN MCPB"/>
    <property type="match status" value="1"/>
</dbReference>
<gene>
    <name evidence="3" type="ORF">VZ94_05995</name>
</gene>
<dbReference type="InterPro" id="IPR003660">
    <property type="entry name" value="HAMP_dom"/>
</dbReference>
<reference evidence="4" key="1">
    <citation type="submission" date="2015-03" db="EMBL/GenBank/DDBJ databases">
        <title>Draft genome sequence of a novel methanotroph (Sn10-6) isolated from flooded ricefield rhizosphere in India.</title>
        <authorList>
            <person name="Pandit P.S."/>
            <person name="Pore S.D."/>
            <person name="Arora P."/>
            <person name="Kapse N.G."/>
            <person name="Dhakephalkar P.K."/>
            <person name="Rahalkar M.C."/>
        </authorList>
    </citation>
    <scope>NUCLEOTIDE SEQUENCE [LARGE SCALE GENOMIC DNA]</scope>
    <source>
        <strain evidence="4">Sn10-6</strain>
    </source>
</reference>
<reference evidence="3 4" key="2">
    <citation type="journal article" date="2016" name="Microb. Ecol.">
        <title>Genome Characteristics of a Novel Type I Methanotroph (Sn10-6) Isolated from a Flooded Indian Rice Field.</title>
        <authorList>
            <person name="Rahalkar M.C."/>
            <person name="Pandit P.S."/>
            <person name="Dhakephalkar P.K."/>
            <person name="Pore S."/>
            <person name="Arora P."/>
            <person name="Kapse N."/>
        </authorList>
    </citation>
    <scope>NUCLEOTIDE SEQUENCE [LARGE SCALE GENOMIC DNA]</scope>
    <source>
        <strain evidence="3 4">Sn10-6</strain>
    </source>
</reference>
<dbReference type="AlphaFoldDB" id="A0A0F3IKK3"/>
<name>A0A0F3IKK3_9GAMM</name>
<feature type="transmembrane region" description="Helical" evidence="1">
    <location>
        <begin position="157"/>
        <end position="179"/>
    </location>
</feature>
<keyword evidence="1" id="KW-0472">Membrane</keyword>
<comment type="caution">
    <text evidence="3">The sequence shown here is derived from an EMBL/GenBank/DDBJ whole genome shotgun (WGS) entry which is preliminary data.</text>
</comment>
<keyword evidence="1" id="KW-0812">Transmembrane</keyword>
<organism evidence="3 4">
    <name type="scientific">Methylocucumis oryzae</name>
    <dbReference type="NCBI Taxonomy" id="1632867"/>
    <lineage>
        <taxon>Bacteria</taxon>
        <taxon>Pseudomonadati</taxon>
        <taxon>Pseudomonadota</taxon>
        <taxon>Gammaproteobacteria</taxon>
        <taxon>Methylococcales</taxon>
        <taxon>Methylococcaceae</taxon>
        <taxon>Methylocucumis</taxon>
    </lineage>
</organism>
<feature type="domain" description="HAMP" evidence="2">
    <location>
        <begin position="177"/>
        <end position="229"/>
    </location>
</feature>
<sequence>MNYQQTLSLNGQALARNNQLNTLSNLVDAVTINALEARNADKDFQLSKDMSQLEAFETSMGKVEQALSLIAGQLRTEADRTVVDSIQQQLNRYQDDFHRSATAEAHDPQHKQWRTNMEATITALAPLMERFYRIKHDYQTQDNAAYAQEQQAMLERFNMAVAAMFLILLAAGIMLRYGVLIPVAKLHQTISRLADGDMTARSCVNSADELGRLAATLNRLLDERIQALADKEQENATLNRSIVALLENLFRLGQRDLTVRVPVAADVTGAVSDSVNRLAESFADVLQGVRQVANDVAEASLSVKSQATDVMDAAHLEQQEIAQTLVGLNQAIAVLQSIFSLAQNAGVISQQTIRSTETAAQSVNQTLGSITKIRSTIQEAEKKIKRLGERSQEIGGIVKLLDNFPSAPISCR</sequence>
<evidence type="ECO:0000313" key="3">
    <source>
        <dbReference type="EMBL" id="KJV07246.1"/>
    </source>
</evidence>
<evidence type="ECO:0000313" key="4">
    <source>
        <dbReference type="Proteomes" id="UP000033684"/>
    </source>
</evidence>
<evidence type="ECO:0000259" key="2">
    <source>
        <dbReference type="PROSITE" id="PS50885"/>
    </source>
</evidence>
<dbReference type="CDD" id="cd06225">
    <property type="entry name" value="HAMP"/>
    <property type="match status" value="1"/>
</dbReference>
<dbReference type="PROSITE" id="PS50885">
    <property type="entry name" value="HAMP"/>
    <property type="match status" value="2"/>
</dbReference>
<dbReference type="Pfam" id="PF00672">
    <property type="entry name" value="HAMP"/>
    <property type="match status" value="1"/>
</dbReference>
<dbReference type="Gene3D" id="6.10.340.10">
    <property type="match status" value="1"/>
</dbReference>
<dbReference type="PANTHER" id="PTHR32089:SF112">
    <property type="entry name" value="LYSOZYME-LIKE PROTEIN-RELATED"/>
    <property type="match status" value="1"/>
</dbReference>
<dbReference type="GO" id="GO:0016020">
    <property type="term" value="C:membrane"/>
    <property type="evidence" value="ECO:0007669"/>
    <property type="project" value="InterPro"/>
</dbReference>
<proteinExistence type="predicted"/>
<protein>
    <recommendedName>
        <fullName evidence="2">HAMP domain-containing protein</fullName>
    </recommendedName>
</protein>
<dbReference type="SMART" id="SM00304">
    <property type="entry name" value="HAMP"/>
    <property type="match status" value="2"/>
</dbReference>
<accession>A0A0F3IKK3</accession>
<dbReference type="GO" id="GO:0007165">
    <property type="term" value="P:signal transduction"/>
    <property type="evidence" value="ECO:0007669"/>
    <property type="project" value="InterPro"/>
</dbReference>
<evidence type="ECO:0000256" key="1">
    <source>
        <dbReference type="SAM" id="Phobius"/>
    </source>
</evidence>
<dbReference type="Proteomes" id="UP000033684">
    <property type="component" value="Unassembled WGS sequence"/>
</dbReference>
<dbReference type="EMBL" id="LAJX01000050">
    <property type="protein sequence ID" value="KJV07246.1"/>
    <property type="molecule type" value="Genomic_DNA"/>
</dbReference>
<keyword evidence="1" id="KW-1133">Transmembrane helix</keyword>
<dbReference type="SUPFAM" id="SSF58104">
    <property type="entry name" value="Methyl-accepting chemotaxis protein (MCP) signaling domain"/>
    <property type="match status" value="1"/>
</dbReference>
<feature type="domain" description="HAMP" evidence="2">
    <location>
        <begin position="236"/>
        <end position="287"/>
    </location>
</feature>